<dbReference type="Gene3D" id="1.10.357.10">
    <property type="entry name" value="Tetracycline Repressor, domain 2"/>
    <property type="match status" value="1"/>
</dbReference>
<accession>A0A9X3UJF2</accession>
<evidence type="ECO:0000259" key="3">
    <source>
        <dbReference type="PROSITE" id="PS50977"/>
    </source>
</evidence>
<dbReference type="PANTHER" id="PTHR30055:SF181">
    <property type="entry name" value="BLR6905 PROTEIN"/>
    <property type="match status" value="1"/>
</dbReference>
<feature type="domain" description="HTH tetR-type" evidence="3">
    <location>
        <begin position="21"/>
        <end position="81"/>
    </location>
</feature>
<evidence type="ECO:0000256" key="1">
    <source>
        <dbReference type="ARBA" id="ARBA00023125"/>
    </source>
</evidence>
<dbReference type="GO" id="GO:0003700">
    <property type="term" value="F:DNA-binding transcription factor activity"/>
    <property type="evidence" value="ECO:0007669"/>
    <property type="project" value="TreeGrafter"/>
</dbReference>
<comment type="caution">
    <text evidence="4">The sequence shown here is derived from an EMBL/GenBank/DDBJ whole genome shotgun (WGS) entry which is preliminary data.</text>
</comment>
<dbReference type="AlphaFoldDB" id="A0A9X3UJF2"/>
<dbReference type="SUPFAM" id="SSF46689">
    <property type="entry name" value="Homeodomain-like"/>
    <property type="match status" value="1"/>
</dbReference>
<dbReference type="RefSeq" id="WP_267991729.1">
    <property type="nucleotide sequence ID" value="NZ_JAPJZI010000001.1"/>
</dbReference>
<organism evidence="4 5">
    <name type="scientific">Hoeflea prorocentri</name>
    <dbReference type="NCBI Taxonomy" id="1922333"/>
    <lineage>
        <taxon>Bacteria</taxon>
        <taxon>Pseudomonadati</taxon>
        <taxon>Pseudomonadota</taxon>
        <taxon>Alphaproteobacteria</taxon>
        <taxon>Hyphomicrobiales</taxon>
        <taxon>Rhizobiaceae</taxon>
        <taxon>Hoeflea</taxon>
    </lineage>
</organism>
<sequence length="213" mass="23848">MPQTAVEDRPVKVTKKQMKAEAMKRRICSAVVACLDECGYAEISINRIQERASVSRGALTHHFPTKQALVAETCMRLLHAAMRPVHAVRDDGESRPVAADDLLTGSWNDIVNTPEGRAFVEILVACRTDRDLYNVLCEDLLAWDAESAAAVSELYRGSGADEDDAALLWSICRTFLRGLLMHERFVSDPAYLNRMMDRFADIMNAHLLVRDQV</sequence>
<proteinExistence type="predicted"/>
<evidence type="ECO:0000256" key="2">
    <source>
        <dbReference type="PROSITE-ProRule" id="PRU00335"/>
    </source>
</evidence>
<dbReference type="EMBL" id="JAPJZI010000001">
    <property type="protein sequence ID" value="MDA5400273.1"/>
    <property type="molecule type" value="Genomic_DNA"/>
</dbReference>
<protein>
    <submittedName>
        <fullName evidence="4">TetR/AcrR family transcriptional regulator</fullName>
    </submittedName>
</protein>
<dbReference type="InterPro" id="IPR023772">
    <property type="entry name" value="DNA-bd_HTH_TetR-type_CS"/>
</dbReference>
<feature type="DNA-binding region" description="H-T-H motif" evidence="2">
    <location>
        <begin position="44"/>
        <end position="63"/>
    </location>
</feature>
<dbReference type="Proteomes" id="UP001151234">
    <property type="component" value="Unassembled WGS sequence"/>
</dbReference>
<dbReference type="PRINTS" id="PR00455">
    <property type="entry name" value="HTHTETR"/>
</dbReference>
<evidence type="ECO:0000313" key="5">
    <source>
        <dbReference type="Proteomes" id="UP001151234"/>
    </source>
</evidence>
<keyword evidence="1 2" id="KW-0238">DNA-binding</keyword>
<evidence type="ECO:0000313" key="4">
    <source>
        <dbReference type="EMBL" id="MDA5400273.1"/>
    </source>
</evidence>
<dbReference type="Pfam" id="PF00440">
    <property type="entry name" value="TetR_N"/>
    <property type="match status" value="1"/>
</dbReference>
<dbReference type="PROSITE" id="PS50977">
    <property type="entry name" value="HTH_TETR_2"/>
    <property type="match status" value="1"/>
</dbReference>
<dbReference type="PROSITE" id="PS01081">
    <property type="entry name" value="HTH_TETR_1"/>
    <property type="match status" value="1"/>
</dbReference>
<dbReference type="GO" id="GO:0000976">
    <property type="term" value="F:transcription cis-regulatory region binding"/>
    <property type="evidence" value="ECO:0007669"/>
    <property type="project" value="TreeGrafter"/>
</dbReference>
<gene>
    <name evidence="4" type="ORF">OQ273_16970</name>
</gene>
<keyword evidence="5" id="KW-1185">Reference proteome</keyword>
<dbReference type="PANTHER" id="PTHR30055">
    <property type="entry name" value="HTH-TYPE TRANSCRIPTIONAL REGULATOR RUTR"/>
    <property type="match status" value="1"/>
</dbReference>
<dbReference type="InterPro" id="IPR009057">
    <property type="entry name" value="Homeodomain-like_sf"/>
</dbReference>
<name>A0A9X3UJF2_9HYPH</name>
<reference evidence="4" key="1">
    <citation type="submission" date="2022-11" db="EMBL/GenBank/DDBJ databases">
        <title>Draft genome sequence of Hoeflea poritis E7-10 and Hoeflea prorocentri PM5-8, separated from scleractinian coral Porites lutea and marine dinoflagellate.</title>
        <authorList>
            <person name="Zhang G."/>
            <person name="Wei Q."/>
            <person name="Cai L."/>
        </authorList>
    </citation>
    <scope>NUCLEOTIDE SEQUENCE</scope>
    <source>
        <strain evidence="4">PM5-8</strain>
    </source>
</reference>
<dbReference type="InterPro" id="IPR001647">
    <property type="entry name" value="HTH_TetR"/>
</dbReference>
<dbReference type="InterPro" id="IPR050109">
    <property type="entry name" value="HTH-type_TetR-like_transc_reg"/>
</dbReference>